<evidence type="ECO:0000313" key="4">
    <source>
        <dbReference type="Proteomes" id="UP001198402"/>
    </source>
</evidence>
<feature type="domain" description="PKD" evidence="2">
    <location>
        <begin position="148"/>
        <end position="199"/>
    </location>
</feature>
<protein>
    <submittedName>
        <fullName evidence="3">T9SS type A sorting domain-containing protein</fullName>
    </submittedName>
</protein>
<dbReference type="Pfam" id="PF18911">
    <property type="entry name" value="PKD_4"/>
    <property type="match status" value="1"/>
</dbReference>
<feature type="non-terminal residue" evidence="3">
    <location>
        <position position="1"/>
    </location>
</feature>
<reference evidence="4" key="1">
    <citation type="submission" date="2023-07" db="EMBL/GenBank/DDBJ databases">
        <authorList>
            <person name="Yue Y."/>
        </authorList>
    </citation>
    <scope>NUCLEOTIDE SEQUENCE [LARGE SCALE GENOMIC DNA]</scope>
    <source>
        <strain evidence="4">2Y89</strain>
    </source>
</reference>
<keyword evidence="1" id="KW-0732">Signal</keyword>
<dbReference type="NCBIfam" id="TIGR04183">
    <property type="entry name" value="Por_Secre_tail"/>
    <property type="match status" value="1"/>
</dbReference>
<dbReference type="CDD" id="cd00146">
    <property type="entry name" value="PKD"/>
    <property type="match status" value="1"/>
</dbReference>
<name>A0ABS7Y3J8_9FLAO</name>
<evidence type="ECO:0000313" key="3">
    <source>
        <dbReference type="EMBL" id="MCA0154508.1"/>
    </source>
</evidence>
<dbReference type="PROSITE" id="PS50093">
    <property type="entry name" value="PKD"/>
    <property type="match status" value="1"/>
</dbReference>
<dbReference type="InterPro" id="IPR000601">
    <property type="entry name" value="PKD_dom"/>
</dbReference>
<dbReference type="Pfam" id="PF18962">
    <property type="entry name" value="Por_Secre_tail"/>
    <property type="match status" value="1"/>
</dbReference>
<accession>A0ABS7Y3J8</accession>
<dbReference type="Proteomes" id="UP001198402">
    <property type="component" value="Unassembled WGS sequence"/>
</dbReference>
<dbReference type="SMART" id="SM00089">
    <property type="entry name" value="PKD"/>
    <property type="match status" value="1"/>
</dbReference>
<dbReference type="InterPro" id="IPR022409">
    <property type="entry name" value="PKD/Chitinase_dom"/>
</dbReference>
<organism evidence="3 4">
    <name type="scientific">Winogradskyella vincentii</name>
    <dbReference type="NCBI Taxonomy" id="2877122"/>
    <lineage>
        <taxon>Bacteria</taxon>
        <taxon>Pseudomonadati</taxon>
        <taxon>Bacteroidota</taxon>
        <taxon>Flavobacteriia</taxon>
        <taxon>Flavobacteriales</taxon>
        <taxon>Flavobacteriaceae</taxon>
        <taxon>Winogradskyella</taxon>
    </lineage>
</organism>
<evidence type="ECO:0000259" key="2">
    <source>
        <dbReference type="PROSITE" id="PS50093"/>
    </source>
</evidence>
<proteinExistence type="predicted"/>
<evidence type="ECO:0000256" key="1">
    <source>
        <dbReference type="ARBA" id="ARBA00022729"/>
    </source>
</evidence>
<dbReference type="RefSeq" id="WP_224479452.1">
    <property type="nucleotide sequence ID" value="NZ_JAIUJS010000013.1"/>
</dbReference>
<gene>
    <name evidence="3" type="ORF">LBV24_14855</name>
</gene>
<dbReference type="InterPro" id="IPR013783">
    <property type="entry name" value="Ig-like_fold"/>
</dbReference>
<dbReference type="InterPro" id="IPR035986">
    <property type="entry name" value="PKD_dom_sf"/>
</dbReference>
<dbReference type="Gene3D" id="2.60.40.10">
    <property type="entry name" value="Immunoglobulins"/>
    <property type="match status" value="1"/>
</dbReference>
<keyword evidence="4" id="KW-1185">Reference proteome</keyword>
<dbReference type="SUPFAM" id="SSF49299">
    <property type="entry name" value="PKD domain"/>
    <property type="match status" value="1"/>
</dbReference>
<comment type="caution">
    <text evidence="3">The sequence shown here is derived from an EMBL/GenBank/DDBJ whole genome shotgun (WGS) entry which is preliminary data.</text>
</comment>
<sequence>LTDIDVSSLVNDINILHIRFKDDLGQWSSMLSKVFVKPPEAMTFPDNVLVSYDYWFNDDTASVVTTTIDPAEANFTLVEIDVSQLWAGEYRLNTQFKDIYGNYSVVMTDTINKAILPIADFTTDVTEICAGGTVNFTNSSIDFDDQLWDFEDGDTSSLVNTSHTFNTPGTYNVSLSIEDTSTGLTDVATQAIEVYEVPVNTVTVSTSLPACFGDTVTLTADYENGDYLWSNGATTRSIDVTSDGNFSVQVNNASTTLCSVTSATINVTFDPEIDNSITADATTITANQAGASYQWIDCSNGNSPVDGETSQVFAPTADGEYAVEITVNGCTVTSNCVLMSNLSVDDNDFSNHVKLYPNPVKDILQIRTDINISIEVYNLLGKLVNKVELNAGEHQINMNSFENGVYLLKVVETDMYNKKSKTFRVIKN</sequence>
<dbReference type="EMBL" id="JAIUJS010000013">
    <property type="protein sequence ID" value="MCA0154508.1"/>
    <property type="molecule type" value="Genomic_DNA"/>
</dbReference>
<dbReference type="InterPro" id="IPR026444">
    <property type="entry name" value="Secre_tail"/>
</dbReference>